<evidence type="ECO:0000256" key="1">
    <source>
        <dbReference type="ARBA" id="ARBA00000073"/>
    </source>
</evidence>
<dbReference type="Pfam" id="PF00849">
    <property type="entry name" value="PseudoU_synth_2"/>
    <property type="match status" value="1"/>
</dbReference>
<evidence type="ECO:0000313" key="6">
    <source>
        <dbReference type="Proteomes" id="UP000746471"/>
    </source>
</evidence>
<dbReference type="CDD" id="cd02869">
    <property type="entry name" value="PseudoU_synth_RluA_like"/>
    <property type="match status" value="1"/>
</dbReference>
<dbReference type="Proteomes" id="UP000746471">
    <property type="component" value="Unassembled WGS sequence"/>
</dbReference>
<comment type="similarity">
    <text evidence="2 3">Belongs to the pseudouridine synthase RluA family.</text>
</comment>
<dbReference type="InterPro" id="IPR020103">
    <property type="entry name" value="PsdUridine_synth_cat_dom_sf"/>
</dbReference>
<proteinExistence type="inferred from homology"/>
<dbReference type="InterPro" id="IPR006145">
    <property type="entry name" value="PsdUridine_synth_RsuA/RluA"/>
</dbReference>
<evidence type="ECO:0000256" key="3">
    <source>
        <dbReference type="RuleBase" id="RU362028"/>
    </source>
</evidence>
<evidence type="ECO:0000256" key="2">
    <source>
        <dbReference type="ARBA" id="ARBA00010876"/>
    </source>
</evidence>
<comment type="catalytic activity">
    <reaction evidence="1 3">
        <text>a uridine in RNA = a pseudouridine in RNA</text>
        <dbReference type="Rhea" id="RHEA:48348"/>
        <dbReference type="Rhea" id="RHEA-COMP:12068"/>
        <dbReference type="Rhea" id="RHEA-COMP:12069"/>
        <dbReference type="ChEBI" id="CHEBI:65314"/>
        <dbReference type="ChEBI" id="CHEBI:65315"/>
    </reaction>
</comment>
<dbReference type="PANTHER" id="PTHR21600">
    <property type="entry name" value="MITOCHONDRIAL RNA PSEUDOURIDINE SYNTHASE"/>
    <property type="match status" value="1"/>
</dbReference>
<dbReference type="InterPro" id="IPR006225">
    <property type="entry name" value="PsdUridine_synth_RluC/D"/>
</dbReference>
<dbReference type="InterPro" id="IPR050188">
    <property type="entry name" value="RluA_PseudoU_synthase"/>
</dbReference>
<dbReference type="RefSeq" id="WP_213237211.1">
    <property type="nucleotide sequence ID" value="NZ_JAHBCL010000019.1"/>
</dbReference>
<dbReference type="Gene3D" id="3.30.2350.10">
    <property type="entry name" value="Pseudouridine synthase"/>
    <property type="match status" value="1"/>
</dbReference>
<dbReference type="EMBL" id="JAHBCL010000019">
    <property type="protein sequence ID" value="MBS7527350.1"/>
    <property type="molecule type" value="Genomic_DNA"/>
</dbReference>
<sequence>MFINEETLKLAYEIEAHEVGMTILDVMARKMNLSRKLIRRCKVHKQIALNGNKISVNAKVSRGDVLTIMLDHDENTFEPNPIVIEVLYEDADVMVVNKPPFLVVHPTRGHQDGTLANAISHLQYQRGQNFKIRFINRLDRDTSGVLLVGKNGYAHQIIAEQMQDDTVEKHYTAVVEGCVLPSEGTINAPIDRLEEGDVRRGVTESGFPSITHYKVLASNDKASLVDITLETGRTHQIRVHFQSIGHAIIGDTLYGSSSDFIDRQALHCREMCFRSPRKPEKTVVKAELPDDFKRLLKVLDLQDV</sequence>
<dbReference type="PROSITE" id="PS01129">
    <property type="entry name" value="PSI_RLU"/>
    <property type="match status" value="1"/>
</dbReference>
<comment type="function">
    <text evidence="3">Responsible for synthesis of pseudouridine from uracil.</text>
</comment>
<feature type="domain" description="Pseudouridine synthase RsuA/RluA-like" evidence="4">
    <location>
        <begin position="92"/>
        <end position="243"/>
    </location>
</feature>
<gene>
    <name evidence="5" type="ORF">KHM83_11725</name>
</gene>
<dbReference type="NCBIfam" id="TIGR00005">
    <property type="entry name" value="rluA_subfam"/>
    <property type="match status" value="1"/>
</dbReference>
<accession>A0ABS5PQA3</accession>
<comment type="caution">
    <text evidence="5">The sequence shown here is derived from an EMBL/GenBank/DDBJ whole genome shotgun (WGS) entry which is preliminary data.</text>
</comment>
<evidence type="ECO:0000259" key="4">
    <source>
        <dbReference type="Pfam" id="PF00849"/>
    </source>
</evidence>
<dbReference type="InterPro" id="IPR006224">
    <property type="entry name" value="PsdUridine_synth_RluA-like_CS"/>
</dbReference>
<reference evidence="5 6" key="1">
    <citation type="submission" date="2021-05" db="EMBL/GenBank/DDBJ databases">
        <title>Fusibacter ferrireducens sp. nov., an anaerobic, sulfur- and Fe-reducing bacterium isolated from the mangrove sediment.</title>
        <authorList>
            <person name="Qiu D."/>
        </authorList>
    </citation>
    <scope>NUCLEOTIDE SEQUENCE [LARGE SCALE GENOMIC DNA]</scope>
    <source>
        <strain evidence="5 6">DSM 12116</strain>
    </source>
</reference>
<evidence type="ECO:0000313" key="5">
    <source>
        <dbReference type="EMBL" id="MBS7527350.1"/>
    </source>
</evidence>
<organism evidence="5 6">
    <name type="scientific">Fusibacter paucivorans</name>
    <dbReference type="NCBI Taxonomy" id="76009"/>
    <lineage>
        <taxon>Bacteria</taxon>
        <taxon>Bacillati</taxon>
        <taxon>Bacillota</taxon>
        <taxon>Clostridia</taxon>
        <taxon>Eubacteriales</taxon>
        <taxon>Eubacteriales Family XII. Incertae Sedis</taxon>
        <taxon>Fusibacter</taxon>
    </lineage>
</organism>
<name>A0ABS5PQA3_9FIRM</name>
<protein>
    <recommendedName>
        <fullName evidence="3">Pseudouridine synthase</fullName>
        <ecNumber evidence="3">5.4.99.-</ecNumber>
    </recommendedName>
</protein>
<keyword evidence="3" id="KW-0413">Isomerase</keyword>
<keyword evidence="6" id="KW-1185">Reference proteome</keyword>
<dbReference type="EC" id="5.4.99.-" evidence="3"/>
<dbReference type="SUPFAM" id="SSF55120">
    <property type="entry name" value="Pseudouridine synthase"/>
    <property type="match status" value="1"/>
</dbReference>
<dbReference type="PANTHER" id="PTHR21600:SF35">
    <property type="entry name" value="PSEUDOURIDINE SYNTHASE"/>
    <property type="match status" value="1"/>
</dbReference>